<dbReference type="RefSeq" id="WP_010984930.1">
    <property type="nucleotide sequence ID" value="NZ_BAABTN010000032.1"/>
</dbReference>
<evidence type="ECO:0000256" key="1">
    <source>
        <dbReference type="SAM" id="MobiDB-lite"/>
    </source>
</evidence>
<feature type="compositionally biased region" description="Low complexity" evidence="1">
    <location>
        <begin position="320"/>
        <end position="329"/>
    </location>
</feature>
<feature type="compositionally biased region" description="Pro residues" evidence="1">
    <location>
        <begin position="305"/>
        <end position="319"/>
    </location>
</feature>
<evidence type="ECO:0000313" key="3">
    <source>
        <dbReference type="Proteomes" id="UP000299211"/>
    </source>
</evidence>
<dbReference type="Proteomes" id="UP000299211">
    <property type="component" value="Unassembled WGS sequence"/>
</dbReference>
<reference evidence="2 3" key="1">
    <citation type="submission" date="2019-04" db="EMBL/GenBank/DDBJ databases">
        <title>Draft genome sequences of Streptomyces avermitilis ATCC 31267.</title>
        <authorList>
            <person name="Komaki H."/>
            <person name="Tamura T."/>
            <person name="Hosoyama A."/>
        </authorList>
    </citation>
    <scope>NUCLEOTIDE SEQUENCE [LARGE SCALE GENOMIC DNA]</scope>
    <source>
        <strain evidence="2 3">ATCC 31267</strain>
    </source>
</reference>
<feature type="compositionally biased region" description="Pro residues" evidence="1">
    <location>
        <begin position="1"/>
        <end position="13"/>
    </location>
</feature>
<gene>
    <name evidence="2" type="ORF">SAV31267_059080</name>
</gene>
<evidence type="ECO:0000313" key="2">
    <source>
        <dbReference type="EMBL" id="GDY76423.1"/>
    </source>
</evidence>
<name>A0A4D4MWC3_STRAX</name>
<dbReference type="STRING" id="33903.AQJ43_03515"/>
<feature type="region of interest" description="Disordered" evidence="1">
    <location>
        <begin position="1"/>
        <end position="22"/>
    </location>
</feature>
<proteinExistence type="predicted"/>
<dbReference type="OMA" id="CHLGALY"/>
<comment type="caution">
    <text evidence="2">The sequence shown here is derived from an EMBL/GenBank/DDBJ whole genome shotgun (WGS) entry which is preliminary data.</text>
</comment>
<feature type="compositionally biased region" description="Pro residues" evidence="1">
    <location>
        <begin position="330"/>
        <end position="348"/>
    </location>
</feature>
<dbReference type="GeneID" id="91294969"/>
<organism evidence="2 3">
    <name type="scientific">Streptomyces avermitilis</name>
    <dbReference type="NCBI Taxonomy" id="33903"/>
    <lineage>
        <taxon>Bacteria</taxon>
        <taxon>Bacillati</taxon>
        <taxon>Actinomycetota</taxon>
        <taxon>Actinomycetes</taxon>
        <taxon>Kitasatosporales</taxon>
        <taxon>Streptomycetaceae</taxon>
        <taxon>Streptomyces</taxon>
    </lineage>
</organism>
<accession>A0A4D4MWC3</accession>
<protein>
    <submittedName>
        <fullName evidence="2">Uncharacterized protein</fullName>
    </submittedName>
</protein>
<dbReference type="AlphaFoldDB" id="A0A4D4MWC3"/>
<feature type="compositionally biased region" description="Low complexity" evidence="1">
    <location>
        <begin position="279"/>
        <end position="304"/>
    </location>
</feature>
<feature type="region of interest" description="Disordered" evidence="1">
    <location>
        <begin position="264"/>
        <end position="358"/>
    </location>
</feature>
<dbReference type="EMBL" id="BJHY01000001">
    <property type="protein sequence ID" value="GDY76423.1"/>
    <property type="molecule type" value="Genomic_DNA"/>
</dbReference>
<sequence>MTTVRTPPPPPLPVRQRAEAPATGLSPMLSRLAAERATGVLVRERGSLYLSEGQVVHAESPATPGLDVLLTVRGALNAEGWREAVAEAGARRLVGRFLVDRGRISKGALELCHLGALYDAAYFVLGPSSAPSRFRYGAAHWLGPVHPVPVAAVERETLRRRELLHRIWPDPATDDAPLVRIERLDEPTVAPRQAAVLGRVDGTRTAADISRALGRPAFHTLVDLRRLAAAGIVAPAPGAEVPACHEERERFDAAIPAEARAALGATSPAGAPPGPAPVTPAATTPAPDTPAPATSAGTATARTTPPAPPAPPVAPPAPTALPARGTPPLTLAPPDPLAPPDTPTPPDPLAHLALTSTDPDVSLLRRLRDALEAL</sequence>